<sequence>MFISQEIEREESPAGVSMYWKNESLECWKVNAWSGAPLISRIKEFLKKANEEVGNQDSEWRTFDLDPWSVWFVMMKGEEIFSVMRVVEKRPNNLIPLEIGVIPGPEPRRYAVLDRNVADWNSVAFLRTPRGSYAAFLNCGCVADYCVKRNYSRVFGMYSPFRKGIERVYLASGAIHCVEYPGPIYFPNFLCNGELVLFKTIEIPKKSLLEIASFINLNKAQACQLLHRIMSSH</sequence>
<reference evidence="1" key="1">
    <citation type="journal article" date="2019" name="PLoS Negl. Trop. Dis.">
        <title>Revisiting the worldwide diversity of Leptospira species in the environment.</title>
        <authorList>
            <person name="Vincent A.T."/>
            <person name="Schiettekatte O."/>
            <person name="Bourhy P."/>
            <person name="Veyrier F.J."/>
            <person name="Picardeau M."/>
        </authorList>
    </citation>
    <scope>NUCLEOTIDE SEQUENCE [LARGE SCALE GENOMIC DNA]</scope>
    <source>
        <strain evidence="1">SCS5</strain>
    </source>
</reference>
<gene>
    <name evidence="1" type="ORF">EHO61_07535</name>
</gene>
<accession>A0A4R9GRY5</accession>
<dbReference type="NCBIfam" id="NF047533">
    <property type="entry name" value="LBL_2463_fam"/>
    <property type="match status" value="1"/>
</dbReference>
<keyword evidence="2" id="KW-1185">Reference proteome</keyword>
<proteinExistence type="predicted"/>
<dbReference type="AlphaFoldDB" id="A0A4R9GRY5"/>
<dbReference type="EMBL" id="RQEV01000008">
    <property type="protein sequence ID" value="TGK19314.1"/>
    <property type="molecule type" value="Genomic_DNA"/>
</dbReference>
<name>A0A4R9GRY5_9LEPT</name>
<dbReference type="Proteomes" id="UP000297855">
    <property type="component" value="Unassembled WGS sequence"/>
</dbReference>
<comment type="caution">
    <text evidence="1">The sequence shown here is derived from an EMBL/GenBank/DDBJ whole genome shotgun (WGS) entry which is preliminary data.</text>
</comment>
<protein>
    <submittedName>
        <fullName evidence="1">Uncharacterized protein</fullName>
    </submittedName>
</protein>
<evidence type="ECO:0000313" key="1">
    <source>
        <dbReference type="EMBL" id="TGK19314.1"/>
    </source>
</evidence>
<organism evidence="1 2">
    <name type="scientific">Leptospira fluminis</name>
    <dbReference type="NCBI Taxonomy" id="2484979"/>
    <lineage>
        <taxon>Bacteria</taxon>
        <taxon>Pseudomonadati</taxon>
        <taxon>Spirochaetota</taxon>
        <taxon>Spirochaetia</taxon>
        <taxon>Leptospirales</taxon>
        <taxon>Leptospiraceae</taxon>
        <taxon>Leptospira</taxon>
    </lineage>
</organism>
<dbReference type="RefSeq" id="WP_135813017.1">
    <property type="nucleotide sequence ID" value="NZ_RQEV01000008.1"/>
</dbReference>
<dbReference type="OrthoDB" id="344994at2"/>
<evidence type="ECO:0000313" key="2">
    <source>
        <dbReference type="Proteomes" id="UP000297855"/>
    </source>
</evidence>